<protein>
    <recommendedName>
        <fullName evidence="2">F5/8 type C domain-containing protein</fullName>
    </recommendedName>
</protein>
<dbReference type="EMBL" id="CALNXK010000013">
    <property type="protein sequence ID" value="CAH3045522.1"/>
    <property type="molecule type" value="Genomic_DNA"/>
</dbReference>
<dbReference type="Proteomes" id="UP001159405">
    <property type="component" value="Unassembled WGS sequence"/>
</dbReference>
<dbReference type="PROSITE" id="PS01286">
    <property type="entry name" value="FA58C_2"/>
    <property type="match status" value="2"/>
</dbReference>
<dbReference type="CDD" id="cd00057">
    <property type="entry name" value="FA58C"/>
    <property type="match status" value="2"/>
</dbReference>
<evidence type="ECO:0000259" key="2">
    <source>
        <dbReference type="PROSITE" id="PS50022"/>
    </source>
</evidence>
<evidence type="ECO:0000313" key="4">
    <source>
        <dbReference type="Proteomes" id="UP001159405"/>
    </source>
</evidence>
<comment type="caution">
    <text evidence="3">The sequence shown here is derived from an EMBL/GenBank/DDBJ whole genome shotgun (WGS) entry which is preliminary data.</text>
</comment>
<feature type="domain" description="F5/8 type C" evidence="2">
    <location>
        <begin position="322"/>
        <end position="473"/>
    </location>
</feature>
<reference evidence="3 4" key="1">
    <citation type="submission" date="2022-05" db="EMBL/GenBank/DDBJ databases">
        <authorList>
            <consortium name="Genoscope - CEA"/>
            <person name="William W."/>
        </authorList>
    </citation>
    <scope>NUCLEOTIDE SEQUENCE [LARGE SCALE GENOMIC DNA]</scope>
</reference>
<dbReference type="SUPFAM" id="SSF49785">
    <property type="entry name" value="Galactose-binding domain-like"/>
    <property type="match status" value="3"/>
</dbReference>
<gene>
    <name evidence="3" type="ORF">PLOB_00006451</name>
</gene>
<dbReference type="PANTHER" id="PTHR24543">
    <property type="entry name" value="MULTICOPPER OXIDASE-RELATED"/>
    <property type="match status" value="1"/>
</dbReference>
<dbReference type="Gene3D" id="2.60.120.260">
    <property type="entry name" value="Galactose-binding domain-like"/>
    <property type="match status" value="3"/>
</dbReference>
<feature type="domain" description="F5/8 type C" evidence="2">
    <location>
        <begin position="55"/>
        <end position="205"/>
    </location>
</feature>
<dbReference type="InterPro" id="IPR000421">
    <property type="entry name" value="FA58C"/>
</dbReference>
<dbReference type="SMART" id="SM00231">
    <property type="entry name" value="FA58C"/>
    <property type="match status" value="2"/>
</dbReference>
<keyword evidence="4" id="KW-1185">Reference proteome</keyword>
<evidence type="ECO:0000313" key="3">
    <source>
        <dbReference type="EMBL" id="CAH3045522.1"/>
    </source>
</evidence>
<dbReference type="Pfam" id="PF00754">
    <property type="entry name" value="F5_F8_type_C"/>
    <property type="match status" value="3"/>
</dbReference>
<evidence type="ECO:0000256" key="1">
    <source>
        <dbReference type="SAM" id="SignalP"/>
    </source>
</evidence>
<sequence>MTRFFVVLFIVVSLLILCTQEISSKLLNRGNHEQGNQILLHKRSIYTNPLLVYRCSLPLGLENGHVSDAAFSASSSLQAKYAPARARLNLQGSSKGYGAWCAKTNDGKQWLQIDFGELVLVTKVATQGQQDGNHWVTKFTLSYSMDGIHWAEYKENSVTWAFSGNKDRNTLVEHLLVTAFNARFIRFHPKTYYGYTCLRAEVYGCRNETKGSIFEVGSRLISVMTVEEKINQTTRHDVNLLCKSNRNCAWNLAFPEFTSPIVWNMCEHLHNEIGIFQRATQRARNTIARQYTERGQLRLNWSQQIRLQVFDHLVSIFVVHSCSMPLGVEDMRIPDSAFTASGSYDNRHEPALARLNLLSDGKHIAAWCPKLNSSNQWLQINLGEITAVTKVATQGRYNSEDRVKTYKLSYSVDGIHWTWYKQRAVDKVFAGNTDRNTVIIHTLNPHIEARFIRFHPLTHNFNVPCLRTELYGCRSVKSCLMPVGVEDGRIPEEAFSASSYHSASYLPDRGRLNLLPNGGKYCWSAKQNNANQWLQVKLGRLFKIRGVATQGRHDATSG</sequence>
<keyword evidence="1" id="KW-0732">Signal</keyword>
<dbReference type="PROSITE" id="PS01285">
    <property type="entry name" value="FA58C_1"/>
    <property type="match status" value="2"/>
</dbReference>
<accession>A0ABN8NDK3</accession>
<feature type="signal peptide" evidence="1">
    <location>
        <begin position="1"/>
        <end position="24"/>
    </location>
</feature>
<feature type="chain" id="PRO_5045903240" description="F5/8 type C domain-containing protein" evidence="1">
    <location>
        <begin position="25"/>
        <end position="558"/>
    </location>
</feature>
<organism evidence="3 4">
    <name type="scientific">Porites lobata</name>
    <dbReference type="NCBI Taxonomy" id="104759"/>
    <lineage>
        <taxon>Eukaryota</taxon>
        <taxon>Metazoa</taxon>
        <taxon>Cnidaria</taxon>
        <taxon>Anthozoa</taxon>
        <taxon>Hexacorallia</taxon>
        <taxon>Scleractinia</taxon>
        <taxon>Fungiina</taxon>
        <taxon>Poritidae</taxon>
        <taxon>Porites</taxon>
    </lineage>
</organism>
<proteinExistence type="predicted"/>
<name>A0ABN8NDK3_9CNID</name>
<dbReference type="InterPro" id="IPR008979">
    <property type="entry name" value="Galactose-bd-like_sf"/>
</dbReference>
<dbReference type="PROSITE" id="PS50022">
    <property type="entry name" value="FA58C_3"/>
    <property type="match status" value="3"/>
</dbReference>
<feature type="domain" description="F5/8 type C" evidence="2">
    <location>
        <begin position="479"/>
        <end position="558"/>
    </location>
</feature>